<dbReference type="RefSeq" id="WP_028092823.1">
    <property type="nucleotide sequence ID" value="NZ_BNAP01000002.1"/>
</dbReference>
<keyword evidence="4" id="KW-0378">Hydrolase</keyword>
<feature type="compositionally biased region" description="Polar residues" evidence="1">
    <location>
        <begin position="115"/>
        <end position="138"/>
    </location>
</feature>
<evidence type="ECO:0000313" key="5">
    <source>
        <dbReference type="Proteomes" id="UP000611500"/>
    </source>
</evidence>
<organism evidence="4 5">
    <name type="scientific">Pseudodonghicola xiamenensis</name>
    <dbReference type="NCBI Taxonomy" id="337702"/>
    <lineage>
        <taxon>Bacteria</taxon>
        <taxon>Pseudomonadati</taxon>
        <taxon>Pseudomonadota</taxon>
        <taxon>Alphaproteobacteria</taxon>
        <taxon>Rhodobacterales</taxon>
        <taxon>Paracoccaceae</taxon>
        <taxon>Pseudodonghicola</taxon>
    </lineage>
</organism>
<comment type="caution">
    <text evidence="4">The sequence shown here is derived from an EMBL/GenBank/DDBJ whole genome shotgun (WGS) entry which is preliminary data.</text>
</comment>
<keyword evidence="5" id="KW-1185">Reference proteome</keyword>
<dbReference type="EMBL" id="BNAP01000002">
    <property type="protein sequence ID" value="GHG83363.1"/>
    <property type="molecule type" value="Genomic_DNA"/>
</dbReference>
<feature type="domain" description="Restriction system protein Mrr-like N-terminal" evidence="3">
    <location>
        <begin position="6"/>
        <end position="90"/>
    </location>
</feature>
<dbReference type="Gene3D" id="3.40.1350.10">
    <property type="match status" value="1"/>
</dbReference>
<evidence type="ECO:0000313" key="4">
    <source>
        <dbReference type="EMBL" id="GHG83363.1"/>
    </source>
</evidence>
<dbReference type="InterPro" id="IPR011856">
    <property type="entry name" value="tRNA_endonuc-like_dom_sf"/>
</dbReference>
<evidence type="ECO:0000256" key="1">
    <source>
        <dbReference type="SAM" id="MobiDB-lite"/>
    </source>
</evidence>
<dbReference type="SUPFAM" id="SSF52980">
    <property type="entry name" value="Restriction endonuclease-like"/>
    <property type="match status" value="1"/>
</dbReference>
<sequence length="309" mass="34035">MSIPNFQNLMLPVLKLIANDHETIPSCIAPLAEQFDLTQEEIDELLPSGKQTVLANRAHWARNYMSQAGLVEPIKRGHYRLTPRGEDTLRSNLAKIDIDYLSQFRSFQDFRNRSSSDAGAESKNSPSTPAEQNTADTPQEQIERAIHAHNLALNSDVIEAVLSLSPARFERLVVDLLLAMGYGGGELERGLQTSLSNDGGIDGIINEDALGLDAVYVQAKRYAPDAKVGRPALNAFVGSLTGESATKGVFVTTSDFSKDAIEYVSRVQQRIVLINGQRLAHLLIEHEVGVRARKAYVLRSVDEDYFSEA</sequence>
<dbReference type="InterPro" id="IPR025745">
    <property type="entry name" value="Mrr-like_N_dom"/>
</dbReference>
<dbReference type="GO" id="GO:0015666">
    <property type="term" value="F:restriction endodeoxyribonuclease activity"/>
    <property type="evidence" value="ECO:0007669"/>
    <property type="project" value="TreeGrafter"/>
</dbReference>
<keyword evidence="4" id="KW-0540">Nuclease</keyword>
<proteinExistence type="predicted"/>
<keyword evidence="4" id="KW-0255">Endonuclease</keyword>
<dbReference type="Pfam" id="PF04471">
    <property type="entry name" value="Mrr_cat"/>
    <property type="match status" value="1"/>
</dbReference>
<dbReference type="GO" id="GO:0009307">
    <property type="term" value="P:DNA restriction-modification system"/>
    <property type="evidence" value="ECO:0007669"/>
    <property type="project" value="InterPro"/>
</dbReference>
<dbReference type="GO" id="GO:0003677">
    <property type="term" value="F:DNA binding"/>
    <property type="evidence" value="ECO:0007669"/>
    <property type="project" value="InterPro"/>
</dbReference>
<reference evidence="4" key="2">
    <citation type="submission" date="2020-09" db="EMBL/GenBank/DDBJ databases">
        <authorList>
            <person name="Sun Q."/>
            <person name="Zhou Y."/>
        </authorList>
    </citation>
    <scope>NUCLEOTIDE SEQUENCE</scope>
    <source>
        <strain evidence="4">CGMCC 1.7081</strain>
    </source>
</reference>
<gene>
    <name evidence="4" type="ORF">GCM10010961_08700</name>
</gene>
<evidence type="ECO:0000259" key="3">
    <source>
        <dbReference type="Pfam" id="PF14338"/>
    </source>
</evidence>
<name>A0A8J3H5V9_9RHOB</name>
<dbReference type="InterPro" id="IPR052906">
    <property type="entry name" value="Type_IV_Methyl-Rstrct_Enzyme"/>
</dbReference>
<dbReference type="AlphaFoldDB" id="A0A8J3H5V9"/>
<dbReference type="PANTHER" id="PTHR30015:SF7">
    <property type="entry name" value="TYPE IV METHYL-DIRECTED RESTRICTION ENZYME ECOKMRR"/>
    <property type="match status" value="1"/>
</dbReference>
<feature type="region of interest" description="Disordered" evidence="1">
    <location>
        <begin position="112"/>
        <end position="138"/>
    </location>
</feature>
<dbReference type="Pfam" id="PF14338">
    <property type="entry name" value="Mrr_N"/>
    <property type="match status" value="1"/>
</dbReference>
<protein>
    <submittedName>
        <fullName evidence="4">Restriction endonuclease</fullName>
    </submittedName>
</protein>
<dbReference type="InterPro" id="IPR007560">
    <property type="entry name" value="Restrct_endonuc_IV_Mrr"/>
</dbReference>
<reference evidence="4" key="1">
    <citation type="journal article" date="2014" name="Int. J. Syst. Evol. Microbiol.">
        <title>Complete genome sequence of Corynebacterium casei LMG S-19264T (=DSM 44701T), isolated from a smear-ripened cheese.</title>
        <authorList>
            <consortium name="US DOE Joint Genome Institute (JGI-PGF)"/>
            <person name="Walter F."/>
            <person name="Albersmeier A."/>
            <person name="Kalinowski J."/>
            <person name="Ruckert C."/>
        </authorList>
    </citation>
    <scope>NUCLEOTIDE SEQUENCE</scope>
    <source>
        <strain evidence="4">CGMCC 1.7081</strain>
    </source>
</reference>
<accession>A0A8J3H5V9</accession>
<dbReference type="InterPro" id="IPR011335">
    <property type="entry name" value="Restrct_endonuc-II-like"/>
</dbReference>
<dbReference type="Proteomes" id="UP000611500">
    <property type="component" value="Unassembled WGS sequence"/>
</dbReference>
<feature type="domain" description="Restriction endonuclease type IV Mrr" evidence="2">
    <location>
        <begin position="163"/>
        <end position="283"/>
    </location>
</feature>
<dbReference type="PANTHER" id="PTHR30015">
    <property type="entry name" value="MRR RESTRICTION SYSTEM PROTEIN"/>
    <property type="match status" value="1"/>
</dbReference>
<evidence type="ECO:0000259" key="2">
    <source>
        <dbReference type="Pfam" id="PF04471"/>
    </source>
</evidence>